<evidence type="ECO:0000313" key="2">
    <source>
        <dbReference type="EMBL" id="QJH94088.1"/>
    </source>
</evidence>
<name>A0A6H1ZEJ4_9ZZZZ</name>
<dbReference type="AlphaFoldDB" id="A0A6H1ZEJ4"/>
<protein>
    <submittedName>
        <fullName evidence="1">Uncharacterized protein</fullName>
    </submittedName>
</protein>
<evidence type="ECO:0000313" key="1">
    <source>
        <dbReference type="EMBL" id="QJA45974.1"/>
    </source>
</evidence>
<gene>
    <name evidence="1" type="ORF">TM448A00289_0041</name>
    <name evidence="2" type="ORF">TM448B00173_0058</name>
</gene>
<dbReference type="EMBL" id="MT144000">
    <property type="protein sequence ID" value="QJA45974.1"/>
    <property type="molecule type" value="Genomic_DNA"/>
</dbReference>
<accession>A0A6H1ZEJ4</accession>
<reference evidence="1" key="1">
    <citation type="submission" date="2020-03" db="EMBL/GenBank/DDBJ databases">
        <title>The deep terrestrial virosphere.</title>
        <authorList>
            <person name="Holmfeldt K."/>
            <person name="Nilsson E."/>
            <person name="Simone D."/>
            <person name="Lopez-Fernandez M."/>
            <person name="Wu X."/>
            <person name="de Brujin I."/>
            <person name="Lundin D."/>
            <person name="Andersson A."/>
            <person name="Bertilsson S."/>
            <person name="Dopson M."/>
        </authorList>
    </citation>
    <scope>NUCLEOTIDE SEQUENCE</scope>
    <source>
        <strain evidence="1">TM448A00289</strain>
        <strain evidence="2">TM448B00173</strain>
    </source>
</reference>
<dbReference type="EMBL" id="MT144595">
    <property type="protein sequence ID" value="QJH94088.1"/>
    <property type="molecule type" value="Genomic_DNA"/>
</dbReference>
<organism evidence="1">
    <name type="scientific">viral metagenome</name>
    <dbReference type="NCBI Taxonomy" id="1070528"/>
    <lineage>
        <taxon>unclassified sequences</taxon>
        <taxon>metagenomes</taxon>
        <taxon>organismal metagenomes</taxon>
    </lineage>
</organism>
<proteinExistence type="predicted"/>
<sequence length="76" mass="9134">MKRSIEWHETVAKNFTASLRVKYNELRRVRAKYDRMTIDHNFYYSQIAEAVKQGKDGFDRHRFMKAHKKEANGNSK</sequence>